<dbReference type="PANTHER" id="PTHR46331">
    <property type="entry name" value="VALACYCLOVIR HYDROLASE"/>
    <property type="match status" value="1"/>
</dbReference>
<name>A0A026WN17_OOCBI</name>
<sequence length="182" mass="21292">MKSLGYSKFSLLGWCDGGTVALLLAATYPDSIRKMIVLGARSYVRSKEIQVFENTYLTNFKKYFCQGLRDINTWSERLITDLLQVYNMDYIQKIVSEWIEYMLRVYIKQDGDLCKQTLPKIKCQTFIIHGEKDALAVLEQSKYLKQNIVDSKLYIFENGKHNPNQKYPEKFNKLITDFLLGE</sequence>
<accession>A0A026WN17</accession>
<dbReference type="AlphaFoldDB" id="A0A026WN17"/>
<dbReference type="SUPFAM" id="SSF53474">
    <property type="entry name" value="alpha/beta-Hydrolases"/>
    <property type="match status" value="1"/>
</dbReference>
<dbReference type="OMA" id="VSEWIEY"/>
<dbReference type="Gene3D" id="3.40.50.1820">
    <property type="entry name" value="alpha/beta hydrolase"/>
    <property type="match status" value="1"/>
</dbReference>
<keyword evidence="2" id="KW-0378">Hydrolase</keyword>
<organism evidence="2 3">
    <name type="scientific">Ooceraea biroi</name>
    <name type="common">Clonal raider ant</name>
    <name type="synonym">Cerapachys biroi</name>
    <dbReference type="NCBI Taxonomy" id="2015173"/>
    <lineage>
        <taxon>Eukaryota</taxon>
        <taxon>Metazoa</taxon>
        <taxon>Ecdysozoa</taxon>
        <taxon>Arthropoda</taxon>
        <taxon>Hexapoda</taxon>
        <taxon>Insecta</taxon>
        <taxon>Pterygota</taxon>
        <taxon>Neoptera</taxon>
        <taxon>Endopterygota</taxon>
        <taxon>Hymenoptera</taxon>
        <taxon>Apocrita</taxon>
        <taxon>Aculeata</taxon>
        <taxon>Formicoidea</taxon>
        <taxon>Formicidae</taxon>
        <taxon>Dorylinae</taxon>
        <taxon>Ooceraea</taxon>
    </lineage>
</organism>
<dbReference type="OrthoDB" id="19657at2759"/>
<dbReference type="InterPro" id="IPR000073">
    <property type="entry name" value="AB_hydrolase_1"/>
</dbReference>
<dbReference type="PANTHER" id="PTHR46331:SF2">
    <property type="entry name" value="VALACYCLOVIR HYDROLASE"/>
    <property type="match status" value="1"/>
</dbReference>
<dbReference type="Pfam" id="PF00561">
    <property type="entry name" value="Abhydrolase_1"/>
    <property type="match status" value="1"/>
</dbReference>
<keyword evidence="3" id="KW-1185">Reference proteome</keyword>
<proteinExistence type="predicted"/>
<dbReference type="EMBL" id="KK107151">
    <property type="protein sequence ID" value="EZA57343.1"/>
    <property type="molecule type" value="Genomic_DNA"/>
</dbReference>
<feature type="domain" description="AB hydrolase-1" evidence="1">
    <location>
        <begin position="2"/>
        <end position="163"/>
    </location>
</feature>
<evidence type="ECO:0000259" key="1">
    <source>
        <dbReference type="Pfam" id="PF00561"/>
    </source>
</evidence>
<dbReference type="InterPro" id="IPR029058">
    <property type="entry name" value="AB_hydrolase_fold"/>
</dbReference>
<dbReference type="Proteomes" id="UP000053097">
    <property type="component" value="Unassembled WGS sequence"/>
</dbReference>
<dbReference type="PRINTS" id="PR00111">
    <property type="entry name" value="ABHYDROLASE"/>
</dbReference>
<evidence type="ECO:0000313" key="3">
    <source>
        <dbReference type="Proteomes" id="UP000053097"/>
    </source>
</evidence>
<reference evidence="2 3" key="1">
    <citation type="journal article" date="2014" name="Curr. Biol.">
        <title>The genome of the clonal raider ant Cerapachys biroi.</title>
        <authorList>
            <person name="Oxley P.R."/>
            <person name="Ji L."/>
            <person name="Fetter-Pruneda I."/>
            <person name="McKenzie S.K."/>
            <person name="Li C."/>
            <person name="Hu H."/>
            <person name="Zhang G."/>
            <person name="Kronauer D.J."/>
        </authorList>
    </citation>
    <scope>NUCLEOTIDE SEQUENCE [LARGE SCALE GENOMIC DNA]</scope>
</reference>
<evidence type="ECO:0000313" key="2">
    <source>
        <dbReference type="EMBL" id="EZA57343.1"/>
    </source>
</evidence>
<gene>
    <name evidence="2" type="ORF">X777_02594</name>
</gene>
<dbReference type="GO" id="GO:0017171">
    <property type="term" value="F:serine hydrolase activity"/>
    <property type="evidence" value="ECO:0007669"/>
    <property type="project" value="TreeGrafter"/>
</dbReference>
<protein>
    <submittedName>
        <fullName evidence="2">Valacyclovir hydrolase</fullName>
    </submittedName>
</protein>